<keyword evidence="16" id="KW-1185">Reference proteome</keyword>
<evidence type="ECO:0000256" key="1">
    <source>
        <dbReference type="ARBA" id="ARBA00004429"/>
    </source>
</evidence>
<dbReference type="EMBL" id="JAEACQ010000122">
    <property type="protein sequence ID" value="MBL7626036.1"/>
    <property type="molecule type" value="Genomic_DNA"/>
</dbReference>
<dbReference type="AlphaFoldDB" id="A0A937RHC1"/>
<dbReference type="Pfam" id="PF00005">
    <property type="entry name" value="ABC_tran"/>
    <property type="match status" value="1"/>
</dbReference>
<dbReference type="Gene3D" id="1.20.1560.10">
    <property type="entry name" value="ABC transporter type 1, transmembrane domain"/>
    <property type="match status" value="1"/>
</dbReference>
<comment type="subcellular location">
    <subcellularLocation>
        <location evidence="1">Cell inner membrane</location>
        <topology evidence="1">Multi-pass membrane protein</topology>
    </subcellularLocation>
</comment>
<dbReference type="PROSITE" id="PS50893">
    <property type="entry name" value="ABC_TRANSPORTER_2"/>
    <property type="match status" value="1"/>
</dbReference>
<keyword evidence="2" id="KW-0813">Transport</keyword>
<keyword evidence="4" id="KW-0997">Cell inner membrane</keyword>
<evidence type="ECO:0000256" key="8">
    <source>
        <dbReference type="ARBA" id="ARBA00022989"/>
    </source>
</evidence>
<feature type="domain" description="ABC transporter" evidence="13">
    <location>
        <begin position="376"/>
        <end position="610"/>
    </location>
</feature>
<dbReference type="PANTHER" id="PTHR43394">
    <property type="entry name" value="ATP-DEPENDENT PERMEASE MDL1, MITOCHONDRIAL"/>
    <property type="match status" value="1"/>
</dbReference>
<dbReference type="InterPro" id="IPR036640">
    <property type="entry name" value="ABC1_TM_sf"/>
</dbReference>
<organism evidence="15 16">
    <name type="scientific">Frankia nepalensis</name>
    <dbReference type="NCBI Taxonomy" id="1836974"/>
    <lineage>
        <taxon>Bacteria</taxon>
        <taxon>Bacillati</taxon>
        <taxon>Actinomycetota</taxon>
        <taxon>Actinomycetes</taxon>
        <taxon>Frankiales</taxon>
        <taxon>Frankiaceae</taxon>
        <taxon>Frankia</taxon>
    </lineage>
</organism>
<evidence type="ECO:0000256" key="11">
    <source>
        <dbReference type="SAM" id="MobiDB-lite"/>
    </source>
</evidence>
<dbReference type="InterPro" id="IPR017871">
    <property type="entry name" value="ABC_transporter-like_CS"/>
</dbReference>
<feature type="domain" description="ABC transmembrane type-1" evidence="14">
    <location>
        <begin position="61"/>
        <end position="323"/>
    </location>
</feature>
<dbReference type="GO" id="GO:0005886">
    <property type="term" value="C:plasma membrane"/>
    <property type="evidence" value="ECO:0007669"/>
    <property type="project" value="UniProtKB-SubCell"/>
</dbReference>
<evidence type="ECO:0000256" key="4">
    <source>
        <dbReference type="ARBA" id="ARBA00022519"/>
    </source>
</evidence>
<evidence type="ECO:0000256" key="6">
    <source>
        <dbReference type="ARBA" id="ARBA00022741"/>
    </source>
</evidence>
<evidence type="ECO:0000256" key="3">
    <source>
        <dbReference type="ARBA" id="ARBA00022475"/>
    </source>
</evidence>
<evidence type="ECO:0000313" key="15">
    <source>
        <dbReference type="EMBL" id="MBL7626036.1"/>
    </source>
</evidence>
<dbReference type="PROSITE" id="PS50929">
    <property type="entry name" value="ABC_TM1F"/>
    <property type="match status" value="1"/>
</dbReference>
<comment type="caution">
    <text evidence="15">The sequence shown here is derived from an EMBL/GenBank/DDBJ whole genome shotgun (WGS) entry which is preliminary data.</text>
</comment>
<proteinExistence type="inferred from homology"/>
<evidence type="ECO:0000256" key="12">
    <source>
        <dbReference type="SAM" id="Phobius"/>
    </source>
</evidence>
<dbReference type="SUPFAM" id="SSF90123">
    <property type="entry name" value="ABC transporter transmembrane region"/>
    <property type="match status" value="1"/>
</dbReference>
<feature type="transmembrane region" description="Helical" evidence="12">
    <location>
        <begin position="97"/>
        <end position="118"/>
    </location>
</feature>
<dbReference type="FunFam" id="3.40.50.300:FF:000221">
    <property type="entry name" value="Multidrug ABC transporter ATP-binding protein"/>
    <property type="match status" value="1"/>
</dbReference>
<feature type="transmembrane region" description="Helical" evidence="12">
    <location>
        <begin position="199"/>
        <end position="219"/>
    </location>
</feature>
<keyword evidence="9 12" id="KW-0472">Membrane</keyword>
<keyword evidence="3" id="KW-1003">Cell membrane</keyword>
<evidence type="ECO:0000259" key="13">
    <source>
        <dbReference type="PROSITE" id="PS50893"/>
    </source>
</evidence>
<feature type="region of interest" description="Disordered" evidence="11">
    <location>
        <begin position="1"/>
        <end position="39"/>
    </location>
</feature>
<feature type="transmembrane region" description="Helical" evidence="12">
    <location>
        <begin position="171"/>
        <end position="193"/>
    </location>
</feature>
<dbReference type="Proteomes" id="UP000604475">
    <property type="component" value="Unassembled WGS sequence"/>
</dbReference>
<dbReference type="InterPro" id="IPR039421">
    <property type="entry name" value="Type_1_exporter"/>
</dbReference>
<evidence type="ECO:0000256" key="5">
    <source>
        <dbReference type="ARBA" id="ARBA00022692"/>
    </source>
</evidence>
<sequence length="614" mass="63935">MPTDTEPTHTEPTDAKPIGTGPTGIGPLGARPTGSDPSAATHRWPLMDVMWRPGAGRLALLLTVLGALAQHGFAVVAGAIGGWLIGAAASGRPAADLTGWIVALAVAVVVSVVGTWANGQFGHAFAFRHQAALRLRVFDGLERGAPREPQGKRTGDLAAVAMGDVEALEGFLAHLAPTVAVAVTVGTGSLIALGLIHPALAGIAAAGMVATAVLPVFLARRGQSGADGLRGELGALNADVVDGVQGLRELVVFRQVDAWWDRLRRRTQTYKRHQLAHSRAVGLQAAATDSLVSVTTVAVLITVVGLAADHTISLAAATAAVTLEVAALAVVVETVAMAGMLAPLRASASRVLAIIDQPAQIADTATTTPTVTSARIRFDDVTFGYEPGRQVLSRASFEVAPGEMVALVGRSGAGKSTCVNLLLRFWDPAAGRITIDEHDLRDFPLAELRRLIAVIPQDVYLFDGTVADNLRLARPAASADELERAARAANAHDFIAALPGGYDTPVGERGALLSGGQRQRLAIARALLRDSPILVMDEAASNLDTENERAIQNAVRAARQGRTTVVIAHRLSTIRGADRVVVLEDGQAAEVGTHDHLLAQGGRYAAIIASQLEA</sequence>
<evidence type="ECO:0000256" key="7">
    <source>
        <dbReference type="ARBA" id="ARBA00022840"/>
    </source>
</evidence>
<keyword evidence="6" id="KW-0547">Nucleotide-binding</keyword>
<gene>
    <name evidence="15" type="ORF">I7412_02355</name>
</gene>
<evidence type="ECO:0000313" key="16">
    <source>
        <dbReference type="Proteomes" id="UP000604475"/>
    </source>
</evidence>
<dbReference type="PANTHER" id="PTHR43394:SF1">
    <property type="entry name" value="ATP-BINDING CASSETTE SUB-FAMILY B MEMBER 10, MITOCHONDRIAL"/>
    <property type="match status" value="1"/>
</dbReference>
<protein>
    <submittedName>
        <fullName evidence="15">ABC transporter ATP-binding protein</fullName>
    </submittedName>
</protein>
<dbReference type="GO" id="GO:0015421">
    <property type="term" value="F:ABC-type oligopeptide transporter activity"/>
    <property type="evidence" value="ECO:0007669"/>
    <property type="project" value="TreeGrafter"/>
</dbReference>
<reference evidence="15" key="1">
    <citation type="submission" date="2020-12" db="EMBL/GenBank/DDBJ databases">
        <title>Genomic characterization of non-nitrogen-fixing Frankia strains.</title>
        <authorList>
            <person name="Carlos-Shanley C."/>
            <person name="Guerra T."/>
            <person name="Hahn D."/>
        </authorList>
    </citation>
    <scope>NUCLEOTIDE SEQUENCE</scope>
    <source>
        <strain evidence="15">CN6</strain>
    </source>
</reference>
<comment type="similarity">
    <text evidence="10">Belongs to the ABC transporter superfamily. Siderophore-Fe(3+) uptake transporter (SIUT) (TC 3.A.1.21) family.</text>
</comment>
<evidence type="ECO:0000256" key="10">
    <source>
        <dbReference type="ARBA" id="ARBA00023455"/>
    </source>
</evidence>
<dbReference type="RefSeq" id="WP_203001784.1">
    <property type="nucleotide sequence ID" value="NZ_JADWYU010000146.1"/>
</dbReference>
<dbReference type="InterPro" id="IPR003439">
    <property type="entry name" value="ABC_transporter-like_ATP-bd"/>
</dbReference>
<feature type="compositionally biased region" description="Basic and acidic residues" evidence="11">
    <location>
        <begin position="1"/>
        <end position="14"/>
    </location>
</feature>
<dbReference type="SMART" id="SM00382">
    <property type="entry name" value="AAA"/>
    <property type="match status" value="1"/>
</dbReference>
<feature type="transmembrane region" description="Helical" evidence="12">
    <location>
        <begin position="58"/>
        <end position="85"/>
    </location>
</feature>
<dbReference type="PROSITE" id="PS00211">
    <property type="entry name" value="ABC_TRANSPORTER_1"/>
    <property type="match status" value="1"/>
</dbReference>
<evidence type="ECO:0000256" key="2">
    <source>
        <dbReference type="ARBA" id="ARBA00022448"/>
    </source>
</evidence>
<dbReference type="GO" id="GO:0016887">
    <property type="term" value="F:ATP hydrolysis activity"/>
    <property type="evidence" value="ECO:0007669"/>
    <property type="project" value="InterPro"/>
</dbReference>
<keyword evidence="5 12" id="KW-0812">Transmembrane</keyword>
<dbReference type="SUPFAM" id="SSF52540">
    <property type="entry name" value="P-loop containing nucleoside triphosphate hydrolases"/>
    <property type="match status" value="1"/>
</dbReference>
<feature type="transmembrane region" description="Helical" evidence="12">
    <location>
        <begin position="314"/>
        <end position="342"/>
    </location>
</feature>
<name>A0A937RHC1_9ACTN</name>
<keyword evidence="7 15" id="KW-0067">ATP-binding</keyword>
<dbReference type="InterPro" id="IPR027417">
    <property type="entry name" value="P-loop_NTPase"/>
</dbReference>
<dbReference type="InterPro" id="IPR011527">
    <property type="entry name" value="ABC1_TM_dom"/>
</dbReference>
<dbReference type="Pfam" id="PF00664">
    <property type="entry name" value="ABC_membrane"/>
    <property type="match status" value="1"/>
</dbReference>
<evidence type="ECO:0000256" key="9">
    <source>
        <dbReference type="ARBA" id="ARBA00023136"/>
    </source>
</evidence>
<evidence type="ECO:0000259" key="14">
    <source>
        <dbReference type="PROSITE" id="PS50929"/>
    </source>
</evidence>
<dbReference type="GO" id="GO:0005524">
    <property type="term" value="F:ATP binding"/>
    <property type="evidence" value="ECO:0007669"/>
    <property type="project" value="UniProtKB-KW"/>
</dbReference>
<keyword evidence="8 12" id="KW-1133">Transmembrane helix</keyword>
<accession>A0A937RHC1</accession>
<dbReference type="InterPro" id="IPR003593">
    <property type="entry name" value="AAA+_ATPase"/>
</dbReference>
<dbReference type="Gene3D" id="3.40.50.300">
    <property type="entry name" value="P-loop containing nucleotide triphosphate hydrolases"/>
    <property type="match status" value="1"/>
</dbReference>
<feature type="transmembrane region" description="Helical" evidence="12">
    <location>
        <begin position="281"/>
        <end position="308"/>
    </location>
</feature>